<protein>
    <submittedName>
        <fullName evidence="2">Diol dehydratase small subunit</fullName>
    </submittedName>
</protein>
<dbReference type="NCBIfam" id="NF011972">
    <property type="entry name" value="PRK15443.1-3"/>
    <property type="match status" value="1"/>
</dbReference>
<evidence type="ECO:0000313" key="3">
    <source>
        <dbReference type="Proteomes" id="UP000502706"/>
    </source>
</evidence>
<dbReference type="Pfam" id="PF02287">
    <property type="entry name" value="Dehydratase_SU"/>
    <property type="match status" value="1"/>
</dbReference>
<dbReference type="Gene3D" id="1.10.1510.20">
    <property type="entry name" value="Propanediol/glycerol dehydratase, small subunit"/>
    <property type="match status" value="1"/>
</dbReference>
<dbReference type="SUPFAM" id="SSF47148">
    <property type="entry name" value="Diol dehydratase, gamma subunit"/>
    <property type="match status" value="1"/>
</dbReference>
<reference evidence="2 3" key="1">
    <citation type="submission" date="2019-10" db="EMBL/GenBank/DDBJ databases">
        <title>Rubrobacter sp nov SCSIO 52915 isolated from a deep-sea sediment in the South China Sea.</title>
        <authorList>
            <person name="Chen R.W."/>
        </authorList>
    </citation>
    <scope>NUCLEOTIDE SEQUENCE [LARGE SCALE GENOMIC DNA]</scope>
    <source>
        <strain evidence="2 3">SCSIO 52915</strain>
    </source>
</reference>
<name>A0A6G8PZB0_9ACTN</name>
<dbReference type="EMBL" id="CP045121">
    <property type="protein sequence ID" value="QIN79553.1"/>
    <property type="molecule type" value="Genomic_DNA"/>
</dbReference>
<organism evidence="2 3">
    <name type="scientific">Rubrobacter marinus</name>
    <dbReference type="NCBI Taxonomy" id="2653852"/>
    <lineage>
        <taxon>Bacteria</taxon>
        <taxon>Bacillati</taxon>
        <taxon>Actinomycetota</taxon>
        <taxon>Rubrobacteria</taxon>
        <taxon>Rubrobacterales</taxon>
        <taxon>Rubrobacteraceae</taxon>
        <taxon>Rubrobacter</taxon>
    </lineage>
</organism>
<evidence type="ECO:0000313" key="2">
    <source>
        <dbReference type="EMBL" id="QIN79553.1"/>
    </source>
</evidence>
<feature type="region of interest" description="Disordered" evidence="1">
    <location>
        <begin position="133"/>
        <end position="155"/>
    </location>
</feature>
<gene>
    <name evidence="2" type="ORF">GBA65_14655</name>
</gene>
<accession>A0A6G8PZB0</accession>
<dbReference type="AlphaFoldDB" id="A0A6G8PZB0"/>
<sequence>MADKLHYKQDYPLSEKRPDLVKTVKDRPLDQITLEAVMNGEVEADEIRVTPQTLEYQAQIAESIGRPQLAGNLRRAAELTRVPDERILEIYNAMRPNMSTKEDLLGIADELENEYEAKINADLVREAAEVYERRGRLKAPEEDQAEAQLEEMSDG</sequence>
<evidence type="ECO:0000256" key="1">
    <source>
        <dbReference type="SAM" id="MobiDB-lite"/>
    </source>
</evidence>
<keyword evidence="3" id="KW-1185">Reference proteome</keyword>
<dbReference type="KEGG" id="rmar:GBA65_14655"/>
<dbReference type="InterPro" id="IPR036091">
    <property type="entry name" value="Prodiol/glycerol_DeHase__sf_su"/>
</dbReference>
<dbReference type="PIRSF" id="PIRSF018505">
    <property type="entry name" value="Prpndl_dhdrts_sm"/>
    <property type="match status" value="1"/>
</dbReference>
<proteinExistence type="predicted"/>
<dbReference type="InterPro" id="IPR003207">
    <property type="entry name" value="Ppandiol/glycerol_DeHydtase_su"/>
</dbReference>
<feature type="compositionally biased region" description="Acidic residues" evidence="1">
    <location>
        <begin position="142"/>
        <end position="155"/>
    </location>
</feature>
<dbReference type="Proteomes" id="UP000502706">
    <property type="component" value="Chromosome"/>
</dbReference>